<dbReference type="PROSITE" id="PS00409">
    <property type="entry name" value="PROKAR_NTER_METHYL"/>
    <property type="match status" value="1"/>
</dbReference>
<accession>I0IET0</accession>
<organism evidence="2 3">
    <name type="scientific">Phycisphaera mikurensis (strain NBRC 102666 / KCTC 22515 / FYK2301M01)</name>
    <dbReference type="NCBI Taxonomy" id="1142394"/>
    <lineage>
        <taxon>Bacteria</taxon>
        <taxon>Pseudomonadati</taxon>
        <taxon>Planctomycetota</taxon>
        <taxon>Phycisphaerae</taxon>
        <taxon>Phycisphaerales</taxon>
        <taxon>Phycisphaeraceae</taxon>
        <taxon>Phycisphaera</taxon>
    </lineage>
</organism>
<dbReference type="KEGG" id="phm:PSMK_16090"/>
<dbReference type="Gene3D" id="3.30.700.10">
    <property type="entry name" value="Glycoprotein, Type 4 Pilin"/>
    <property type="match status" value="1"/>
</dbReference>
<keyword evidence="1" id="KW-0472">Membrane</keyword>
<dbReference type="PANTHER" id="PTHR30093:SF2">
    <property type="entry name" value="TYPE II SECRETION SYSTEM PROTEIN H"/>
    <property type="match status" value="1"/>
</dbReference>
<dbReference type="eggNOG" id="COG2165">
    <property type="taxonomic scope" value="Bacteria"/>
</dbReference>
<dbReference type="EMBL" id="AP012338">
    <property type="protein sequence ID" value="BAM03768.1"/>
    <property type="molecule type" value="Genomic_DNA"/>
</dbReference>
<evidence type="ECO:0000256" key="1">
    <source>
        <dbReference type="SAM" id="Phobius"/>
    </source>
</evidence>
<gene>
    <name evidence="2" type="ordered locus">PSMK_16090</name>
</gene>
<keyword evidence="1" id="KW-0812">Transmembrane</keyword>
<dbReference type="InterPro" id="IPR012902">
    <property type="entry name" value="N_methyl_site"/>
</dbReference>
<sequence>MTTNAPRHRTRTAGFTLIELLVVISIIALLIGILLPALGAARDAARTMQCSTNVRSMVQGSLFTAETESNRMPFPTATEVEADNLSHLFPVYSGGRMNANVAPLGNTFEAAVCPSTENVLHTDPDATGLPDRSDGRAIPMTGFNDFIPGRNLTYEPFRDLYTNAGDGAIDNSGGHSYTLLAWAITGNYKTGHVPAGTNAVSASYHYTNPTNLATALDARLKNDEWVDALSEVALMAENDAAGDFGIADDADASGRIDNHGAKGQNFGFMDGHVAFASDEREQVEHMLNAMIDMGEQGRGISALARVGIAYNPGGGRGGVGSYDY</sequence>
<dbReference type="AlphaFoldDB" id="I0IET0"/>
<dbReference type="InterPro" id="IPR045584">
    <property type="entry name" value="Pilin-like"/>
</dbReference>
<dbReference type="RefSeq" id="WP_014436986.1">
    <property type="nucleotide sequence ID" value="NC_017080.1"/>
</dbReference>
<dbReference type="Proteomes" id="UP000007881">
    <property type="component" value="Chromosome"/>
</dbReference>
<dbReference type="NCBIfam" id="TIGR02532">
    <property type="entry name" value="IV_pilin_GFxxxE"/>
    <property type="match status" value="1"/>
</dbReference>
<proteinExistence type="predicted"/>
<keyword evidence="1" id="KW-1133">Transmembrane helix</keyword>
<dbReference type="STRING" id="1142394.PSMK_16090"/>
<reference evidence="2 3" key="1">
    <citation type="submission" date="2012-02" db="EMBL/GenBank/DDBJ databases">
        <title>Complete genome sequence of Phycisphaera mikurensis NBRC 102666.</title>
        <authorList>
            <person name="Ankai A."/>
            <person name="Hosoyama A."/>
            <person name="Terui Y."/>
            <person name="Sekine M."/>
            <person name="Fukai R."/>
            <person name="Kato Y."/>
            <person name="Nakamura S."/>
            <person name="Yamada-Narita S."/>
            <person name="Kawakoshi A."/>
            <person name="Fukunaga Y."/>
            <person name="Yamazaki S."/>
            <person name="Fujita N."/>
        </authorList>
    </citation>
    <scope>NUCLEOTIDE SEQUENCE [LARGE SCALE GENOMIC DNA]</scope>
    <source>
        <strain evidence="3">NBRC 102666 / KCTC 22515 / FYK2301M01</strain>
    </source>
</reference>
<feature type="transmembrane region" description="Helical" evidence="1">
    <location>
        <begin position="12"/>
        <end position="38"/>
    </location>
</feature>
<dbReference type="PANTHER" id="PTHR30093">
    <property type="entry name" value="GENERAL SECRETION PATHWAY PROTEIN G"/>
    <property type="match status" value="1"/>
</dbReference>
<name>I0IET0_PHYMF</name>
<evidence type="ECO:0008006" key="4">
    <source>
        <dbReference type="Google" id="ProtNLM"/>
    </source>
</evidence>
<evidence type="ECO:0000313" key="3">
    <source>
        <dbReference type="Proteomes" id="UP000007881"/>
    </source>
</evidence>
<protein>
    <recommendedName>
        <fullName evidence="4">Prepilin-type N-terminal cleavage/methylation domain-containing protein</fullName>
    </recommendedName>
</protein>
<keyword evidence="3" id="KW-1185">Reference proteome</keyword>
<dbReference type="Pfam" id="PF07963">
    <property type="entry name" value="N_methyl"/>
    <property type="match status" value="1"/>
</dbReference>
<dbReference type="HOGENOM" id="CLU_857520_0_0_0"/>
<evidence type="ECO:0000313" key="2">
    <source>
        <dbReference type="EMBL" id="BAM03768.1"/>
    </source>
</evidence>
<dbReference type="SUPFAM" id="SSF54523">
    <property type="entry name" value="Pili subunits"/>
    <property type="match status" value="1"/>
</dbReference>